<feature type="transmembrane region" description="Helical" evidence="1">
    <location>
        <begin position="6"/>
        <end position="36"/>
    </location>
</feature>
<feature type="transmembrane region" description="Helical" evidence="1">
    <location>
        <begin position="48"/>
        <end position="71"/>
    </location>
</feature>
<dbReference type="RefSeq" id="WP_008643381.1">
    <property type="nucleotide sequence ID" value="NZ_CP042282.1"/>
</dbReference>
<evidence type="ECO:0000313" key="3">
    <source>
        <dbReference type="Proteomes" id="UP000438288"/>
    </source>
</evidence>
<name>A0A7J5Q4W8_9BACE</name>
<evidence type="ECO:0000313" key="2">
    <source>
        <dbReference type="EMBL" id="KAB6336085.1"/>
    </source>
</evidence>
<evidence type="ECO:0008006" key="4">
    <source>
        <dbReference type="Google" id="ProtNLM"/>
    </source>
</evidence>
<accession>A0A7J5Q4W8</accession>
<evidence type="ECO:0000256" key="1">
    <source>
        <dbReference type="SAM" id="Phobius"/>
    </source>
</evidence>
<feature type="transmembrane region" description="Helical" evidence="1">
    <location>
        <begin position="196"/>
        <end position="215"/>
    </location>
</feature>
<dbReference type="AlphaFoldDB" id="A0A7J5Q4W8"/>
<feature type="transmembrane region" description="Helical" evidence="1">
    <location>
        <begin position="227"/>
        <end position="248"/>
    </location>
</feature>
<keyword evidence="1" id="KW-0812">Transmembrane</keyword>
<dbReference type="EMBL" id="WDCP01000099">
    <property type="protein sequence ID" value="KAB6336085.1"/>
    <property type="molecule type" value="Genomic_DNA"/>
</dbReference>
<sequence length="387" mass="44749">MTALMFYNVFLTLAFLNVLPGRLAQVLEILVCLYLLTFLKIPRIKTLGVVGLFLYILLVLWSIFIILNGGFASSYNIVRILTRNQGLLCFLMIILSFQFSHPRYLNYIFSFLYQWNKVYLCGILLFIPYLIWVFRTGDTMVAQTRFEALHAYIGGGLIFLIIFSYKFTYKQRKCIHISALISVICAGIFARRGVILLYIVTYMMWLFISLSNQSVSKRIINLFKIGILVLLLLYIFISYGEALFPMLFSRLTDDTRSFTELELIKDFTESGDLMFGRGILGTYNSIIESAIPEDRAGIETGYLDMVMRGGLVYVVLYALFVITPLVCGFFSSQSKTVKYMAIYSLVFIFYFNTASSNMSLSIRYFLFLYCIFICYQRQYRLLSNSKI</sequence>
<feature type="transmembrane region" description="Helical" evidence="1">
    <location>
        <begin position="77"/>
        <end position="97"/>
    </location>
</feature>
<feature type="transmembrane region" description="Helical" evidence="1">
    <location>
        <begin position="149"/>
        <end position="167"/>
    </location>
</feature>
<reference evidence="2 3" key="1">
    <citation type="journal article" date="2019" name="Nat. Med.">
        <title>A library of human gut bacterial isolates paired with longitudinal multiomics data enables mechanistic microbiome research.</title>
        <authorList>
            <person name="Poyet M."/>
            <person name="Groussin M."/>
            <person name="Gibbons S.M."/>
            <person name="Avila-Pacheco J."/>
            <person name="Jiang X."/>
            <person name="Kearney S.M."/>
            <person name="Perrotta A.R."/>
            <person name="Berdy B."/>
            <person name="Zhao S."/>
            <person name="Lieberman T.D."/>
            <person name="Swanson P.K."/>
            <person name="Smith M."/>
            <person name="Roesemann S."/>
            <person name="Alexander J.E."/>
            <person name="Rich S.A."/>
            <person name="Livny J."/>
            <person name="Vlamakis H."/>
            <person name="Clish C."/>
            <person name="Bullock K."/>
            <person name="Deik A."/>
            <person name="Scott J."/>
            <person name="Pierce K.A."/>
            <person name="Xavier R.J."/>
            <person name="Alm E.J."/>
        </authorList>
    </citation>
    <scope>NUCLEOTIDE SEQUENCE [LARGE SCALE GENOMIC DNA]</scope>
    <source>
        <strain evidence="2 3">BIOML-A16</strain>
    </source>
</reference>
<keyword evidence="1" id="KW-1133">Transmembrane helix</keyword>
<organism evidence="2 3">
    <name type="scientific">Bacteroides xylanisolvens</name>
    <dbReference type="NCBI Taxonomy" id="371601"/>
    <lineage>
        <taxon>Bacteria</taxon>
        <taxon>Pseudomonadati</taxon>
        <taxon>Bacteroidota</taxon>
        <taxon>Bacteroidia</taxon>
        <taxon>Bacteroidales</taxon>
        <taxon>Bacteroidaceae</taxon>
        <taxon>Bacteroides</taxon>
    </lineage>
</organism>
<protein>
    <recommendedName>
        <fullName evidence="4">O-antigen ligase domain-containing protein</fullName>
    </recommendedName>
</protein>
<feature type="transmembrane region" description="Helical" evidence="1">
    <location>
        <begin position="118"/>
        <end position="137"/>
    </location>
</feature>
<proteinExistence type="predicted"/>
<keyword evidence="1" id="KW-0472">Membrane</keyword>
<feature type="transmembrane region" description="Helical" evidence="1">
    <location>
        <begin position="310"/>
        <end position="330"/>
    </location>
</feature>
<gene>
    <name evidence="2" type="ORF">GAZ43_23915</name>
</gene>
<comment type="caution">
    <text evidence="2">The sequence shown here is derived from an EMBL/GenBank/DDBJ whole genome shotgun (WGS) entry which is preliminary data.</text>
</comment>
<dbReference type="Proteomes" id="UP000438288">
    <property type="component" value="Unassembled WGS sequence"/>
</dbReference>